<evidence type="ECO:0000313" key="2">
    <source>
        <dbReference type="Proteomes" id="UP000050761"/>
    </source>
</evidence>
<dbReference type="AlphaFoldDB" id="A0A183F5I2"/>
<evidence type="ECO:0000313" key="3">
    <source>
        <dbReference type="WBParaSite" id="HPBE_0000142401-mRNA-1"/>
    </source>
</evidence>
<protein>
    <submittedName>
        <fullName evidence="1 3">Uncharacterized protein</fullName>
    </submittedName>
</protein>
<sequence length="110" mass="13102">MNLIFLTFRSRPRSACAQRHSCTFLSSSFWLSRLRESQNELERKVQLWLERNELERKRGSEEFRRYHDFSLDGAGNGKEQHDVFYHGHVTHPFPGMLFEARLKMDLTVTV</sequence>
<proteinExistence type="predicted"/>
<dbReference type="EMBL" id="UZAH01001558">
    <property type="protein sequence ID" value="VDO19807.1"/>
    <property type="molecule type" value="Genomic_DNA"/>
</dbReference>
<evidence type="ECO:0000313" key="1">
    <source>
        <dbReference type="EMBL" id="VDO19807.1"/>
    </source>
</evidence>
<dbReference type="WBParaSite" id="HPBE_0000142401-mRNA-1">
    <property type="protein sequence ID" value="HPBE_0000142401-mRNA-1"/>
    <property type="gene ID" value="HPBE_0000142401"/>
</dbReference>
<gene>
    <name evidence="1" type="ORF">HPBE_LOCUS1425</name>
</gene>
<reference evidence="1 2" key="1">
    <citation type="submission" date="2018-11" db="EMBL/GenBank/DDBJ databases">
        <authorList>
            <consortium name="Pathogen Informatics"/>
        </authorList>
    </citation>
    <scope>NUCLEOTIDE SEQUENCE [LARGE SCALE GENOMIC DNA]</scope>
</reference>
<name>A0A183F5I2_HELPZ</name>
<dbReference type="Proteomes" id="UP000050761">
    <property type="component" value="Unassembled WGS sequence"/>
</dbReference>
<accession>A0A3P7UC06</accession>
<keyword evidence="2" id="KW-1185">Reference proteome</keyword>
<organism evidence="2 3">
    <name type="scientific">Heligmosomoides polygyrus</name>
    <name type="common">Parasitic roundworm</name>
    <dbReference type="NCBI Taxonomy" id="6339"/>
    <lineage>
        <taxon>Eukaryota</taxon>
        <taxon>Metazoa</taxon>
        <taxon>Ecdysozoa</taxon>
        <taxon>Nematoda</taxon>
        <taxon>Chromadorea</taxon>
        <taxon>Rhabditida</taxon>
        <taxon>Rhabditina</taxon>
        <taxon>Rhabditomorpha</taxon>
        <taxon>Strongyloidea</taxon>
        <taxon>Heligmosomidae</taxon>
        <taxon>Heligmosomoides</taxon>
    </lineage>
</organism>
<reference evidence="3" key="2">
    <citation type="submission" date="2019-09" db="UniProtKB">
        <authorList>
            <consortium name="WormBaseParasite"/>
        </authorList>
    </citation>
    <scope>IDENTIFICATION</scope>
</reference>
<accession>A0A183F5I2</accession>